<reference evidence="2 3" key="1">
    <citation type="submission" date="2024-02" db="EMBL/GenBank/DDBJ databases">
        <title>Chromosome-scale genome assembly of the rough periwinkle Littorina saxatilis.</title>
        <authorList>
            <person name="De Jode A."/>
            <person name="Faria R."/>
            <person name="Formenti G."/>
            <person name="Sims Y."/>
            <person name="Smith T.P."/>
            <person name="Tracey A."/>
            <person name="Wood J.M.D."/>
            <person name="Zagrodzka Z.B."/>
            <person name="Johannesson K."/>
            <person name="Butlin R.K."/>
            <person name="Leder E.H."/>
        </authorList>
    </citation>
    <scope>NUCLEOTIDE SEQUENCE [LARGE SCALE GENOMIC DNA]</scope>
    <source>
        <strain evidence="2">Snail1</strain>
        <tissue evidence="2">Muscle</tissue>
    </source>
</reference>
<gene>
    <name evidence="2" type="ORF">V1264_024644</name>
</gene>
<sequence>MISKLRMLKAFRLLVATAVFAGGVECSSLLVDSEHVACTSLDDPLLKDTCQLTGKFGSDFRCYVAPGVRCGGRVHVGRGSVCLGNNEETGRQEAYKCLSGLWTTYSQRDILPGGHHLVKKSWRRFTCRNGWSRRCKYSL</sequence>
<feature type="signal peptide" evidence="1">
    <location>
        <begin position="1"/>
        <end position="26"/>
    </location>
</feature>
<accession>A0AAN9ALK0</accession>
<organism evidence="2 3">
    <name type="scientific">Littorina saxatilis</name>
    <dbReference type="NCBI Taxonomy" id="31220"/>
    <lineage>
        <taxon>Eukaryota</taxon>
        <taxon>Metazoa</taxon>
        <taxon>Spiralia</taxon>
        <taxon>Lophotrochozoa</taxon>
        <taxon>Mollusca</taxon>
        <taxon>Gastropoda</taxon>
        <taxon>Caenogastropoda</taxon>
        <taxon>Littorinimorpha</taxon>
        <taxon>Littorinoidea</taxon>
        <taxon>Littorinidae</taxon>
        <taxon>Littorina</taxon>
    </lineage>
</organism>
<evidence type="ECO:0000313" key="2">
    <source>
        <dbReference type="EMBL" id="KAK7089112.1"/>
    </source>
</evidence>
<protein>
    <recommendedName>
        <fullName evidence="4">Secreted protein</fullName>
    </recommendedName>
</protein>
<dbReference type="AlphaFoldDB" id="A0AAN9ALK0"/>
<keyword evidence="3" id="KW-1185">Reference proteome</keyword>
<comment type="caution">
    <text evidence="2">The sequence shown here is derived from an EMBL/GenBank/DDBJ whole genome shotgun (WGS) entry which is preliminary data.</text>
</comment>
<name>A0AAN9ALK0_9CAEN</name>
<keyword evidence="1" id="KW-0732">Signal</keyword>
<feature type="chain" id="PRO_5043031731" description="Secreted protein" evidence="1">
    <location>
        <begin position="27"/>
        <end position="139"/>
    </location>
</feature>
<dbReference type="Proteomes" id="UP001374579">
    <property type="component" value="Unassembled WGS sequence"/>
</dbReference>
<evidence type="ECO:0000256" key="1">
    <source>
        <dbReference type="SAM" id="SignalP"/>
    </source>
</evidence>
<evidence type="ECO:0008006" key="4">
    <source>
        <dbReference type="Google" id="ProtNLM"/>
    </source>
</evidence>
<evidence type="ECO:0000313" key="3">
    <source>
        <dbReference type="Proteomes" id="UP001374579"/>
    </source>
</evidence>
<proteinExistence type="predicted"/>
<dbReference type="EMBL" id="JBAMIC010002888">
    <property type="protein sequence ID" value="KAK7089112.1"/>
    <property type="molecule type" value="Genomic_DNA"/>
</dbReference>